<dbReference type="PRINTS" id="PR01270">
    <property type="entry name" value="HDASUPER"/>
</dbReference>
<gene>
    <name evidence="4" type="ORF">RCA23_c14170</name>
</gene>
<dbReference type="AlphaFoldDB" id="A0AAN0RIW1"/>
<dbReference type="Gene3D" id="3.40.800.20">
    <property type="entry name" value="Histone deacetylase domain"/>
    <property type="match status" value="1"/>
</dbReference>
<sequence length="301" mass="33791">MIQIPVLYNDTYDINVPEGHRFNGTKFSKLVSQLKQSDFNQRLHFYHSSPVRYRDVLRTHATDYVQRVVQQTLSKEEVRHINLPIDSQLVKRSFLALNGTLTTALKALEEGVGCHAAGGTHHAHYSNGLGFCVFNDLAFTALNLIEHGLVEKVLILDLDVHQGDGTIDICDGKKGIYTCSLHCEQNFPFQKRKGTLDVALNSHLEDTAYLDKLHSTLKYISKDFTPDIVLYDAGVDVFFGDQLGNLDLTLEGILKRDCAVLEYFKNRNTPIATVIGGGYSPYDTDIARRHLSIFQAATDVF</sequence>
<keyword evidence="2" id="KW-0378">Hydrolase</keyword>
<reference evidence="4 5" key="1">
    <citation type="journal article" date="2014" name="ISME J.">
        <title>Adaptation of an abundant Roseobacter RCA organism to pelagic systems revealed by genomic and transcriptomic analyses.</title>
        <authorList>
            <person name="Voget S."/>
            <person name="Wemheuer B."/>
            <person name="Brinkhoff T."/>
            <person name="Vollmers J."/>
            <person name="Dietrich S."/>
            <person name="Giebel H.A."/>
            <person name="Beardsley C."/>
            <person name="Sardemann C."/>
            <person name="Bakenhus I."/>
            <person name="Billerbeck S."/>
            <person name="Daniel R."/>
            <person name="Simon M."/>
        </authorList>
    </citation>
    <scope>NUCLEOTIDE SEQUENCE [LARGE SCALE GENOMIC DNA]</scope>
    <source>
        <strain evidence="4 5">RCA23</strain>
    </source>
</reference>
<dbReference type="CDD" id="cd09993">
    <property type="entry name" value="HDAC_classIV"/>
    <property type="match status" value="1"/>
</dbReference>
<evidence type="ECO:0000256" key="2">
    <source>
        <dbReference type="ARBA" id="ARBA00022801"/>
    </source>
</evidence>
<proteinExistence type="inferred from homology"/>
<dbReference type="SUPFAM" id="SSF52768">
    <property type="entry name" value="Arginase/deacetylase"/>
    <property type="match status" value="1"/>
</dbReference>
<dbReference type="GO" id="GO:0004407">
    <property type="term" value="F:histone deacetylase activity"/>
    <property type="evidence" value="ECO:0007669"/>
    <property type="project" value="InterPro"/>
</dbReference>
<dbReference type="RefSeq" id="WP_044049747.1">
    <property type="nucleotide sequence ID" value="NZ_CP003984.1"/>
</dbReference>
<keyword evidence="5" id="KW-1185">Reference proteome</keyword>
<comment type="similarity">
    <text evidence="1">Belongs to the histone deacetylase family.</text>
</comment>
<protein>
    <submittedName>
        <fullName evidence="4">Histone deacetylase</fullName>
    </submittedName>
</protein>
<dbReference type="InterPro" id="IPR044150">
    <property type="entry name" value="HDAC_classIV"/>
</dbReference>
<dbReference type="GO" id="GO:0040029">
    <property type="term" value="P:epigenetic regulation of gene expression"/>
    <property type="evidence" value="ECO:0007669"/>
    <property type="project" value="TreeGrafter"/>
</dbReference>
<dbReference type="Pfam" id="PF00850">
    <property type="entry name" value="Hist_deacetyl"/>
    <property type="match status" value="1"/>
</dbReference>
<accession>A0AAN0RIW1</accession>
<dbReference type="InterPro" id="IPR023801">
    <property type="entry name" value="His_deacetylse_dom"/>
</dbReference>
<evidence type="ECO:0000313" key="4">
    <source>
        <dbReference type="EMBL" id="AII86959.1"/>
    </source>
</evidence>
<dbReference type="InterPro" id="IPR000286">
    <property type="entry name" value="HDACs"/>
</dbReference>
<organism evidence="4 5">
    <name type="scientific">Planktomarina temperata RCA23</name>
    <dbReference type="NCBI Taxonomy" id="666509"/>
    <lineage>
        <taxon>Bacteria</taxon>
        <taxon>Pseudomonadati</taxon>
        <taxon>Pseudomonadota</taxon>
        <taxon>Alphaproteobacteria</taxon>
        <taxon>Rhodobacterales</taxon>
        <taxon>Paracoccaceae</taxon>
        <taxon>Planktomarina</taxon>
    </lineage>
</organism>
<dbReference type="PANTHER" id="PTHR10625">
    <property type="entry name" value="HISTONE DEACETYLASE HDAC1-RELATED"/>
    <property type="match status" value="1"/>
</dbReference>
<evidence type="ECO:0000256" key="1">
    <source>
        <dbReference type="ARBA" id="ARBA00005947"/>
    </source>
</evidence>
<evidence type="ECO:0000259" key="3">
    <source>
        <dbReference type="Pfam" id="PF00850"/>
    </source>
</evidence>
<evidence type="ECO:0000313" key="5">
    <source>
        <dbReference type="Proteomes" id="UP000028680"/>
    </source>
</evidence>
<dbReference type="EMBL" id="CP003984">
    <property type="protein sequence ID" value="AII86959.1"/>
    <property type="molecule type" value="Genomic_DNA"/>
</dbReference>
<dbReference type="PANTHER" id="PTHR10625:SF19">
    <property type="entry name" value="HISTONE DEACETYLASE 12"/>
    <property type="match status" value="1"/>
</dbReference>
<name>A0AAN0RIW1_9RHOB</name>
<feature type="domain" description="Histone deacetylase" evidence="3">
    <location>
        <begin position="20"/>
        <end position="284"/>
    </location>
</feature>
<dbReference type="GO" id="GO:0016787">
    <property type="term" value="F:hydrolase activity"/>
    <property type="evidence" value="ECO:0007669"/>
    <property type="project" value="UniProtKB-KW"/>
</dbReference>
<dbReference type="KEGG" id="ptp:RCA23_c14170"/>
<dbReference type="Proteomes" id="UP000028680">
    <property type="component" value="Chromosome"/>
</dbReference>
<dbReference type="InterPro" id="IPR037138">
    <property type="entry name" value="His_deacetylse_dom_sf"/>
</dbReference>
<dbReference type="InterPro" id="IPR023696">
    <property type="entry name" value="Ureohydrolase_dom_sf"/>
</dbReference>